<evidence type="ECO:0008006" key="5">
    <source>
        <dbReference type="Google" id="ProtNLM"/>
    </source>
</evidence>
<gene>
    <name evidence="3" type="ORF">A2008_06225</name>
</gene>
<feature type="domain" description="Methyltransferase" evidence="1">
    <location>
        <begin position="80"/>
        <end position="203"/>
    </location>
</feature>
<feature type="domain" description="CpXC" evidence="2">
    <location>
        <begin position="275"/>
        <end position="349"/>
    </location>
</feature>
<dbReference type="InterPro" id="IPR025682">
    <property type="entry name" value="CpXC_dom"/>
</dbReference>
<dbReference type="SUPFAM" id="SSF53335">
    <property type="entry name" value="S-adenosyl-L-methionine-dependent methyltransferases"/>
    <property type="match status" value="1"/>
</dbReference>
<reference evidence="3 4" key="1">
    <citation type="journal article" date="2016" name="Nat. Commun.">
        <title>Thousands of microbial genomes shed light on interconnected biogeochemical processes in an aquifer system.</title>
        <authorList>
            <person name="Anantharaman K."/>
            <person name="Brown C.T."/>
            <person name="Hug L.A."/>
            <person name="Sharon I."/>
            <person name="Castelle C.J."/>
            <person name="Probst A.J."/>
            <person name="Thomas B.C."/>
            <person name="Singh A."/>
            <person name="Wilkins M.J."/>
            <person name="Karaoz U."/>
            <person name="Brodie E.L."/>
            <person name="Williams K.H."/>
            <person name="Hubbard S.S."/>
            <person name="Banfield J.F."/>
        </authorList>
    </citation>
    <scope>NUCLEOTIDE SEQUENCE [LARGE SCALE GENOMIC DNA]</scope>
</reference>
<dbReference type="Gene3D" id="3.40.50.150">
    <property type="entry name" value="Vaccinia Virus protein VP39"/>
    <property type="match status" value="1"/>
</dbReference>
<evidence type="ECO:0000259" key="2">
    <source>
        <dbReference type="Pfam" id="PF14353"/>
    </source>
</evidence>
<protein>
    <recommendedName>
        <fullName evidence="5">Methyltransferase domain-containing protein</fullName>
    </recommendedName>
</protein>
<dbReference type="CDD" id="cd02440">
    <property type="entry name" value="AdoMet_MTases"/>
    <property type="match status" value="1"/>
</dbReference>
<dbReference type="PANTHER" id="PTHR43861">
    <property type="entry name" value="TRANS-ACONITATE 2-METHYLTRANSFERASE-RELATED"/>
    <property type="match status" value="1"/>
</dbReference>
<evidence type="ECO:0000259" key="1">
    <source>
        <dbReference type="Pfam" id="PF13847"/>
    </source>
</evidence>
<dbReference type="Pfam" id="PF14353">
    <property type="entry name" value="CpXC"/>
    <property type="match status" value="1"/>
</dbReference>
<dbReference type="EMBL" id="MGFH01000182">
    <property type="protein sequence ID" value="OGM03246.1"/>
    <property type="molecule type" value="Genomic_DNA"/>
</dbReference>
<dbReference type="AlphaFoldDB" id="A0A1F7WK81"/>
<dbReference type="Pfam" id="PF13847">
    <property type="entry name" value="Methyltransf_31"/>
    <property type="match status" value="1"/>
</dbReference>
<evidence type="ECO:0000313" key="3">
    <source>
        <dbReference type="EMBL" id="OGM03246.1"/>
    </source>
</evidence>
<organism evidence="3 4">
    <name type="scientific">Candidatus Wallbacteria bacterium GWC2_49_35</name>
    <dbReference type="NCBI Taxonomy" id="1817813"/>
    <lineage>
        <taxon>Bacteria</taxon>
        <taxon>Candidatus Walliibacteriota</taxon>
    </lineage>
</organism>
<dbReference type="PANTHER" id="PTHR43861:SF6">
    <property type="entry name" value="METHYLTRANSFERASE TYPE 11"/>
    <property type="match status" value="1"/>
</dbReference>
<evidence type="ECO:0000313" key="4">
    <source>
        <dbReference type="Proteomes" id="UP000178735"/>
    </source>
</evidence>
<dbReference type="STRING" id="1817813.A2008_06225"/>
<name>A0A1F7WK81_9BACT</name>
<dbReference type="Proteomes" id="UP000178735">
    <property type="component" value="Unassembled WGS sequence"/>
</dbReference>
<accession>A0A1F7WK81</accession>
<sequence length="383" mass="43026">MKSNSGAAGVKNFQDSVREYYDSFQPQNTLASKLTFYADLKKQFSGIKIPDSTAKLTFGCLNPVSHLIEDFKSKKRDFSESINIIDAGGGAGFDAFLLRQIFPNASIFNFDLSRNLLNLGREEFKKHLGCGVNEGSDVFFICASLTDLGIIKNRKFDYIISNAALNLVADKKRFLEAAADLLADDGSFFLADIAYGVDSPAPHDFPDRSISDGVYYAPTIVSEKEYDRLLFDVFGYRDVIEKKVVKPEMIGGEELSFSVFCSHIRKRPPAEKESIPCACGNKIELDVFLSVNAENSKLYVPMILERRLNSAFCLKCRKAYYDFIPYYFEWPAKNIAAHVFPSSLRAQSSMVMARLGMIDGAPENSLFFGYEEFRKFLAEKAEK</sequence>
<comment type="caution">
    <text evidence="3">The sequence shown here is derived from an EMBL/GenBank/DDBJ whole genome shotgun (WGS) entry which is preliminary data.</text>
</comment>
<dbReference type="InterPro" id="IPR029063">
    <property type="entry name" value="SAM-dependent_MTases_sf"/>
</dbReference>
<proteinExistence type="predicted"/>
<dbReference type="InterPro" id="IPR025714">
    <property type="entry name" value="Methyltranfer_dom"/>
</dbReference>